<organism evidence="5 6">
    <name type="scientific">Pseudomonas mosselii</name>
    <dbReference type="NCBI Taxonomy" id="78327"/>
    <lineage>
        <taxon>Bacteria</taxon>
        <taxon>Pseudomonadati</taxon>
        <taxon>Pseudomonadota</taxon>
        <taxon>Gammaproteobacteria</taxon>
        <taxon>Pseudomonadales</taxon>
        <taxon>Pseudomonadaceae</taxon>
        <taxon>Pseudomonas</taxon>
    </lineage>
</organism>
<dbReference type="PROSITE" id="PS01124">
    <property type="entry name" value="HTH_ARAC_FAMILY_2"/>
    <property type="match status" value="1"/>
</dbReference>
<sequence length="337" mass="37839">MKTITREFSRTFADRNLGFITQERRERKTSRVGFLLLENFSLPCFTQALDVLVTANLLCPGAVRVHTFSHTPAEVMSDLGIPIRPDTPLTDIRLSDLDLMVICGGLRAARTVPNWLSSLLKTISKLPVALGGLWNGAWYLGATGLLDGYRCAIHAEQRTALAERAPYASVSHDAWVFDHNRMTSATPTGTFDMMIRWLGYGSSPALADAVLDTLDSDQSKHRSFQRSQQPKVSKTLRDIIAMMESNLEDTLSPEQLAQVVGLSVRQIQRLFRDQLNTTPQKYYFQLRITEARRLIQNSNASIFDVSIACGFVSCTHFSRSYSAFFGHPPSKEIRYEI</sequence>
<dbReference type="CDD" id="cd03136">
    <property type="entry name" value="GATase1_AraC_ArgR_like"/>
    <property type="match status" value="1"/>
</dbReference>
<dbReference type="GO" id="GO:0043565">
    <property type="term" value="F:sequence-specific DNA binding"/>
    <property type="evidence" value="ECO:0007669"/>
    <property type="project" value="InterPro"/>
</dbReference>
<dbReference type="SMART" id="SM00342">
    <property type="entry name" value="HTH_ARAC"/>
    <property type="match status" value="1"/>
</dbReference>
<comment type="caution">
    <text evidence="5">The sequence shown here is derived from an EMBL/GenBank/DDBJ whole genome shotgun (WGS) entry which is preliminary data.</text>
</comment>
<dbReference type="EMBL" id="VAUO01000001">
    <property type="protein sequence ID" value="TLP64956.1"/>
    <property type="molecule type" value="Genomic_DNA"/>
</dbReference>
<dbReference type="InterPro" id="IPR009057">
    <property type="entry name" value="Homeodomain-like_sf"/>
</dbReference>
<dbReference type="InterPro" id="IPR002818">
    <property type="entry name" value="DJ-1/PfpI"/>
</dbReference>
<protein>
    <submittedName>
        <fullName evidence="5">GlxA family transcriptional regulator</fullName>
    </submittedName>
</protein>
<dbReference type="GO" id="GO:0009893">
    <property type="term" value="P:positive regulation of metabolic process"/>
    <property type="evidence" value="ECO:0007669"/>
    <property type="project" value="UniProtKB-ARBA"/>
</dbReference>
<dbReference type="SUPFAM" id="SSF46689">
    <property type="entry name" value="Homeodomain-like"/>
    <property type="match status" value="2"/>
</dbReference>
<dbReference type="SUPFAM" id="SSF52317">
    <property type="entry name" value="Class I glutamine amidotransferase-like"/>
    <property type="match status" value="1"/>
</dbReference>
<dbReference type="PROSITE" id="PS00041">
    <property type="entry name" value="HTH_ARAC_FAMILY_1"/>
    <property type="match status" value="1"/>
</dbReference>
<dbReference type="PANTHER" id="PTHR43130">
    <property type="entry name" value="ARAC-FAMILY TRANSCRIPTIONAL REGULATOR"/>
    <property type="match status" value="1"/>
</dbReference>
<dbReference type="AlphaFoldDB" id="A0A5R8ZJE6"/>
<dbReference type="OrthoDB" id="9803764at2"/>
<evidence type="ECO:0000313" key="6">
    <source>
        <dbReference type="Proteomes" id="UP000309819"/>
    </source>
</evidence>
<evidence type="ECO:0000256" key="1">
    <source>
        <dbReference type="ARBA" id="ARBA00023015"/>
    </source>
</evidence>
<dbReference type="Gene3D" id="3.40.50.880">
    <property type="match status" value="1"/>
</dbReference>
<gene>
    <name evidence="5" type="ORF">FEM01_01900</name>
</gene>
<dbReference type="Gene3D" id="1.10.10.60">
    <property type="entry name" value="Homeodomain-like"/>
    <property type="match status" value="1"/>
</dbReference>
<dbReference type="Pfam" id="PF12833">
    <property type="entry name" value="HTH_18"/>
    <property type="match status" value="1"/>
</dbReference>
<proteinExistence type="predicted"/>
<keyword evidence="3" id="KW-0804">Transcription</keyword>
<dbReference type="RefSeq" id="WP_138217590.1">
    <property type="nucleotide sequence ID" value="NZ_VAUO01000001.1"/>
</dbReference>
<keyword evidence="1" id="KW-0805">Transcription regulation</keyword>
<accession>A0A5R8ZJE6</accession>
<evidence type="ECO:0000313" key="5">
    <source>
        <dbReference type="EMBL" id="TLP64956.1"/>
    </source>
</evidence>
<evidence type="ECO:0000259" key="4">
    <source>
        <dbReference type="PROSITE" id="PS01124"/>
    </source>
</evidence>
<dbReference type="PANTHER" id="PTHR43130:SF3">
    <property type="entry name" value="HTH-TYPE TRANSCRIPTIONAL REGULATOR RV1931C"/>
    <property type="match status" value="1"/>
</dbReference>
<keyword evidence="2" id="KW-0238">DNA-binding</keyword>
<reference evidence="5 6" key="1">
    <citation type="submission" date="2019-05" db="EMBL/GenBank/DDBJ databases">
        <title>Pseudomonas sp. SC006 isolated from lettuce that can produce HBGAs.</title>
        <authorList>
            <person name="Wang D."/>
            <person name="Liao N."/>
            <person name="Liu D."/>
            <person name="Zhang Z."/>
            <person name="Zou S."/>
        </authorList>
    </citation>
    <scope>NUCLEOTIDE SEQUENCE [LARGE SCALE GENOMIC DNA]</scope>
    <source>
        <strain evidence="5 6">SC006</strain>
    </source>
</reference>
<evidence type="ECO:0000256" key="3">
    <source>
        <dbReference type="ARBA" id="ARBA00023163"/>
    </source>
</evidence>
<dbReference type="InterPro" id="IPR029062">
    <property type="entry name" value="Class_I_gatase-like"/>
</dbReference>
<feature type="domain" description="HTH araC/xylS-type" evidence="4">
    <location>
        <begin position="237"/>
        <end position="335"/>
    </location>
</feature>
<dbReference type="Proteomes" id="UP000309819">
    <property type="component" value="Unassembled WGS sequence"/>
</dbReference>
<name>A0A5R8ZJE6_9PSED</name>
<evidence type="ECO:0000256" key="2">
    <source>
        <dbReference type="ARBA" id="ARBA00023125"/>
    </source>
</evidence>
<dbReference type="InterPro" id="IPR052158">
    <property type="entry name" value="INH-QAR"/>
</dbReference>
<keyword evidence="6" id="KW-1185">Reference proteome</keyword>
<dbReference type="InterPro" id="IPR018060">
    <property type="entry name" value="HTH_AraC"/>
</dbReference>
<dbReference type="Pfam" id="PF01965">
    <property type="entry name" value="DJ-1_PfpI"/>
    <property type="match status" value="1"/>
</dbReference>
<dbReference type="InterPro" id="IPR018062">
    <property type="entry name" value="HTH_AraC-typ_CS"/>
</dbReference>
<dbReference type="GO" id="GO:0003700">
    <property type="term" value="F:DNA-binding transcription factor activity"/>
    <property type="evidence" value="ECO:0007669"/>
    <property type="project" value="InterPro"/>
</dbReference>